<keyword evidence="2" id="KW-1133">Transmembrane helix</keyword>
<dbReference type="GO" id="GO:0005886">
    <property type="term" value="C:plasma membrane"/>
    <property type="evidence" value="ECO:0007669"/>
    <property type="project" value="TreeGrafter"/>
</dbReference>
<evidence type="ECO:0000313" key="4">
    <source>
        <dbReference type="Proteomes" id="UP000261540"/>
    </source>
</evidence>
<sequence length="809" mass="87343">MSNESTLVKNLTDDATDLLHGPGGQDGYVLLLVLLCVFVGGTLLLLSVLLILCRRCCEGGRRYSRASDDPEKTNTTYVEEYQPVPEITIRVDEEDCLSSSSGQDVKTECFLSTGSTGRRVSFNESALFDHGRKAQEKGRRYTLTEGDFHHLKNARLTNLHLPPPALKILTIPESPEQPSSKPKLSIFQPPVRVPPQTAMAKVGLGTCSGLPGDALNSTADADFDESFPIPDLRLPHSRSIDIMEAQEWNGSSPGIGVTADGTTGAMATAASSQGTVLQIFTKLRRHASLEGISPYFRIKKWKFDSIQRASSLDVRGSPKRHQFQRQRAASESTDQDEHSSPHLDFIQHIARVQHRAPTSTLSPSLGRLEAGEVAAASSNGEAGVKAGPSESQEEEELLSGGGPSHGCQETTEHLTLYRDIWTLRASLEQYASSEQSSNNDRDSVRSDAGSVSSLGGGAAGGALASYPSQDTGDELEVELPSDVGRGDRGRVKQDSVDSERGSDSEAASRKLLQMDSGYASIEAPSRAPEDARLFAPPGGGKGKTASEKRHFFTNSGRKVSVCESFEMRLSEEELEDEAAAGATAGGCSPADWSPHGETFGPRDSSPLPRFRRRDYSIDEKTDALFNEFLRHDPQFDQQESPVRQKHRSRVHLRKQWQRTKQYSDPGMRLPALGMERQRGGLRRGDSATYPLDVRYHSKLSRIVSAADEEGGEGTGEIPSAEAQEERSKVSPDGGGGGASDSPPPASEQGEPPRPGSPGTGYGPQMIVAELTDKLALGLDDRLYRVLQVPKGSSECIATAVSVSPDHSPV</sequence>
<keyword evidence="4" id="KW-1185">Reference proteome</keyword>
<dbReference type="AlphaFoldDB" id="A0A3B3SG85"/>
<feature type="region of interest" description="Disordered" evidence="1">
    <location>
        <begin position="705"/>
        <end position="765"/>
    </location>
</feature>
<evidence type="ECO:0000313" key="3">
    <source>
        <dbReference type="Ensembl" id="ENSPKIP00000029418.1"/>
    </source>
</evidence>
<feature type="region of interest" description="Disordered" evidence="1">
    <location>
        <begin position="631"/>
        <end position="670"/>
    </location>
</feature>
<dbReference type="PANTHER" id="PTHR28597">
    <property type="entry name" value="VOLTAGE-DEPENDENT CALCIUM CHANNEL BETA SUBUNIT-ASSOCIATED REGULATORY PROTEIN"/>
    <property type="match status" value="1"/>
</dbReference>
<feature type="transmembrane region" description="Helical" evidence="2">
    <location>
        <begin position="28"/>
        <end position="52"/>
    </location>
</feature>
<proteinExistence type="predicted"/>
<dbReference type="STRING" id="1676925.ENSPKIP00000029418"/>
<dbReference type="Ensembl" id="ENSPKIT00000010215.1">
    <property type="protein sequence ID" value="ENSPKIP00000029418.1"/>
    <property type="gene ID" value="ENSPKIG00000010672.1"/>
</dbReference>
<reference evidence="3" key="1">
    <citation type="submission" date="2025-08" db="UniProtKB">
        <authorList>
            <consortium name="Ensembl"/>
        </authorList>
    </citation>
    <scope>IDENTIFICATION</scope>
</reference>
<keyword evidence="2" id="KW-0812">Transmembrane</keyword>
<dbReference type="PANTHER" id="PTHR28597:SF1">
    <property type="entry name" value="VOLTAGE-DEPENDENT CALCIUM CHANNEL BETA SUBUNIT-ASSOCIATED REGULATORY PROTEIN"/>
    <property type="match status" value="1"/>
</dbReference>
<feature type="region of interest" description="Disordered" evidence="1">
    <location>
        <begin position="311"/>
        <end position="340"/>
    </location>
</feature>
<dbReference type="GO" id="GO:0030141">
    <property type="term" value="C:secretory granule"/>
    <property type="evidence" value="ECO:0007669"/>
    <property type="project" value="TreeGrafter"/>
</dbReference>
<dbReference type="GeneTree" id="ENSGT00390000009230"/>
<name>A0A3B3SG85_9TELE</name>
<protein>
    <submittedName>
        <fullName evidence="3">CACN subunit beta associated regulatory protein</fullName>
    </submittedName>
</protein>
<feature type="region of interest" description="Disordered" evidence="1">
    <location>
        <begin position="432"/>
        <end position="550"/>
    </location>
</feature>
<dbReference type="Proteomes" id="UP000261540">
    <property type="component" value="Unplaced"/>
</dbReference>
<feature type="compositionally biased region" description="Basic residues" evidence="1">
    <location>
        <begin position="643"/>
        <end position="657"/>
    </location>
</feature>
<accession>A0A3B3SG85</accession>
<evidence type="ECO:0000256" key="1">
    <source>
        <dbReference type="SAM" id="MobiDB-lite"/>
    </source>
</evidence>
<dbReference type="InterPro" id="IPR037658">
    <property type="entry name" value="CBARP"/>
</dbReference>
<reference evidence="3" key="2">
    <citation type="submission" date="2025-09" db="UniProtKB">
        <authorList>
            <consortium name="Ensembl"/>
        </authorList>
    </citation>
    <scope>IDENTIFICATION</scope>
</reference>
<organism evidence="3 4">
    <name type="scientific">Paramormyrops kingsleyae</name>
    <dbReference type="NCBI Taxonomy" id="1676925"/>
    <lineage>
        <taxon>Eukaryota</taxon>
        <taxon>Metazoa</taxon>
        <taxon>Chordata</taxon>
        <taxon>Craniata</taxon>
        <taxon>Vertebrata</taxon>
        <taxon>Euteleostomi</taxon>
        <taxon>Actinopterygii</taxon>
        <taxon>Neopterygii</taxon>
        <taxon>Teleostei</taxon>
        <taxon>Osteoglossocephala</taxon>
        <taxon>Osteoglossomorpha</taxon>
        <taxon>Osteoglossiformes</taxon>
        <taxon>Mormyridae</taxon>
        <taxon>Paramormyrops</taxon>
    </lineage>
</organism>
<keyword evidence="2" id="KW-0472">Membrane</keyword>
<feature type="compositionally biased region" description="Basic and acidic residues" evidence="1">
    <location>
        <begin position="484"/>
        <end position="508"/>
    </location>
</feature>
<dbReference type="GO" id="GO:0044325">
    <property type="term" value="F:transmembrane transporter binding"/>
    <property type="evidence" value="ECO:0007669"/>
    <property type="project" value="InterPro"/>
</dbReference>
<feature type="region of interest" description="Disordered" evidence="1">
    <location>
        <begin position="373"/>
        <end position="409"/>
    </location>
</feature>
<feature type="compositionally biased region" description="Pro residues" evidence="1">
    <location>
        <begin position="741"/>
        <end position="755"/>
    </location>
</feature>
<feature type="region of interest" description="Disordered" evidence="1">
    <location>
        <begin position="572"/>
        <end position="610"/>
    </location>
</feature>
<dbReference type="OrthoDB" id="6247020at2759"/>
<dbReference type="GO" id="GO:0045955">
    <property type="term" value="P:negative regulation of calcium ion-dependent exocytosis"/>
    <property type="evidence" value="ECO:0007669"/>
    <property type="project" value="TreeGrafter"/>
</dbReference>
<evidence type="ECO:0000256" key="2">
    <source>
        <dbReference type="SAM" id="Phobius"/>
    </source>
</evidence>